<keyword evidence="1" id="KW-1133">Transmembrane helix</keyword>
<dbReference type="Proteomes" id="UP001294412">
    <property type="component" value="Unassembled WGS sequence"/>
</dbReference>
<reference evidence="2 3" key="1">
    <citation type="submission" date="2023-12" db="EMBL/GenBank/DDBJ databases">
        <title>Description of Novel Strain Fulvimarina sp. 2208YS6-2-32 isolated from Uroteuthis (Photololigo) edulis.</title>
        <authorList>
            <person name="Park J.-S."/>
        </authorList>
    </citation>
    <scope>NUCLEOTIDE SEQUENCE [LARGE SCALE GENOMIC DNA]</scope>
    <source>
        <strain evidence="2 3">2208YS6-2-32</strain>
    </source>
</reference>
<evidence type="ECO:0000313" key="2">
    <source>
        <dbReference type="EMBL" id="MDY8108456.1"/>
    </source>
</evidence>
<organism evidence="2 3">
    <name type="scientific">Fulvimarina uroteuthidis</name>
    <dbReference type="NCBI Taxonomy" id="3098149"/>
    <lineage>
        <taxon>Bacteria</taxon>
        <taxon>Pseudomonadati</taxon>
        <taxon>Pseudomonadota</taxon>
        <taxon>Alphaproteobacteria</taxon>
        <taxon>Hyphomicrobiales</taxon>
        <taxon>Aurantimonadaceae</taxon>
        <taxon>Fulvimarina</taxon>
    </lineage>
</organism>
<keyword evidence="3" id="KW-1185">Reference proteome</keyword>
<comment type="caution">
    <text evidence="2">The sequence shown here is derived from an EMBL/GenBank/DDBJ whole genome shotgun (WGS) entry which is preliminary data.</text>
</comment>
<feature type="transmembrane region" description="Helical" evidence="1">
    <location>
        <begin position="20"/>
        <end position="38"/>
    </location>
</feature>
<accession>A0ABU5I2R3</accession>
<dbReference type="Pfam" id="PF04964">
    <property type="entry name" value="Flp_Fap"/>
    <property type="match status" value="1"/>
</dbReference>
<dbReference type="RefSeq" id="WP_322185899.1">
    <property type="nucleotide sequence ID" value="NZ_JAXLPB010000001.1"/>
</dbReference>
<proteinExistence type="predicted"/>
<dbReference type="EMBL" id="JAXLPB010000001">
    <property type="protein sequence ID" value="MDY8108456.1"/>
    <property type="molecule type" value="Genomic_DNA"/>
</dbReference>
<keyword evidence="1" id="KW-0472">Membrane</keyword>
<name>A0ABU5I2R3_9HYPH</name>
<gene>
    <name evidence="2" type="ORF">U0C82_04725</name>
</gene>
<dbReference type="InterPro" id="IPR007047">
    <property type="entry name" value="Flp_Fap"/>
</dbReference>
<evidence type="ECO:0000313" key="3">
    <source>
        <dbReference type="Proteomes" id="UP001294412"/>
    </source>
</evidence>
<keyword evidence="1" id="KW-0812">Transmembrane</keyword>
<sequence length="59" mass="6095">MSKTFQRFLKNESGATAIEYALIAGIMAVALVAAFGAFTPKLTTGFTNIGSQISAAPAK</sequence>
<protein>
    <submittedName>
        <fullName evidence="2">Flp family type IVb pilin</fullName>
    </submittedName>
</protein>
<evidence type="ECO:0000256" key="1">
    <source>
        <dbReference type="SAM" id="Phobius"/>
    </source>
</evidence>